<comment type="caution">
    <text evidence="1">The sequence shown here is derived from an EMBL/GenBank/DDBJ whole genome shotgun (WGS) entry which is preliminary data.</text>
</comment>
<proteinExistence type="predicted"/>
<protein>
    <submittedName>
        <fullName evidence="1">Uncharacterized protein</fullName>
    </submittedName>
</protein>
<name>A0A7V2SKA4_9BACT</name>
<dbReference type="EMBL" id="DRNO01000267">
    <property type="protein sequence ID" value="HFC04000.1"/>
    <property type="molecule type" value="Genomic_DNA"/>
</dbReference>
<dbReference type="AlphaFoldDB" id="A0A7V2SKA4"/>
<organism evidence="1">
    <name type="scientific">Nitratifractor salsuginis</name>
    <dbReference type="NCBI Taxonomy" id="269261"/>
    <lineage>
        <taxon>Bacteria</taxon>
        <taxon>Pseudomonadati</taxon>
        <taxon>Campylobacterota</taxon>
        <taxon>Epsilonproteobacteria</taxon>
        <taxon>Campylobacterales</taxon>
        <taxon>Sulfurovaceae</taxon>
        <taxon>Nitratifractor</taxon>
    </lineage>
</organism>
<evidence type="ECO:0000313" key="1">
    <source>
        <dbReference type="EMBL" id="HFC04000.1"/>
    </source>
</evidence>
<sequence length="177" mass="20380">MVSRLEIFLGAMLLLALGLGLFNRTEITRAKAAQKTVQKSAELFDARSREVNATGVKNEFAAAHAVLIRKTWWMEDFRTHNADIRMLRARKAMRNDRLTRLDGNVTLVRTDGAVYRAETVIYDRRKKTLNSIGPFDGKKGENYVRGIDFFYEIVPKRTRAEQVFAHYLLKDAKESLR</sequence>
<dbReference type="Proteomes" id="UP000885722">
    <property type="component" value="Unassembled WGS sequence"/>
</dbReference>
<gene>
    <name evidence="1" type="ORF">ENJ74_03925</name>
</gene>
<reference evidence="1" key="1">
    <citation type="journal article" date="2020" name="mSystems">
        <title>Genome- and Community-Level Interaction Insights into Carbon Utilization and Element Cycling Functions of Hydrothermarchaeota in Hydrothermal Sediment.</title>
        <authorList>
            <person name="Zhou Z."/>
            <person name="Liu Y."/>
            <person name="Xu W."/>
            <person name="Pan J."/>
            <person name="Luo Z.H."/>
            <person name="Li M."/>
        </authorList>
    </citation>
    <scope>NUCLEOTIDE SEQUENCE [LARGE SCALE GENOMIC DNA]</scope>
    <source>
        <strain evidence="1">HyVt-513</strain>
    </source>
</reference>
<accession>A0A7V2SKA4</accession>